<dbReference type="EMBL" id="LZEY01000014">
    <property type="protein sequence ID" value="OBU10448.1"/>
    <property type="molecule type" value="Genomic_DNA"/>
</dbReference>
<evidence type="ECO:0008006" key="3">
    <source>
        <dbReference type="Google" id="ProtNLM"/>
    </source>
</evidence>
<name>A0A1B8HLZ5_9GAMM</name>
<organism evidence="1 2">
    <name type="scientific">Morganella psychrotolerans</name>
    <dbReference type="NCBI Taxonomy" id="368603"/>
    <lineage>
        <taxon>Bacteria</taxon>
        <taxon>Pseudomonadati</taxon>
        <taxon>Pseudomonadota</taxon>
        <taxon>Gammaproteobacteria</taxon>
        <taxon>Enterobacterales</taxon>
        <taxon>Morganellaceae</taxon>
        <taxon>Morganella</taxon>
    </lineage>
</organism>
<dbReference type="Proteomes" id="UP000092377">
    <property type="component" value="Unassembled WGS sequence"/>
</dbReference>
<evidence type="ECO:0000313" key="1">
    <source>
        <dbReference type="EMBL" id="OBU10448.1"/>
    </source>
</evidence>
<proteinExistence type="predicted"/>
<comment type="caution">
    <text evidence="1">The sequence shown here is derived from an EMBL/GenBank/DDBJ whole genome shotgun (WGS) entry which is preliminary data.</text>
</comment>
<protein>
    <recommendedName>
        <fullName evidence="3">DNA transfer protein</fullName>
    </recommendedName>
</protein>
<keyword evidence="2" id="KW-1185">Reference proteome</keyword>
<dbReference type="AlphaFoldDB" id="A0A1B8HLZ5"/>
<sequence length="696" mass="74622">MAKAWKDVIASQQYQSLSPDQRAQAQEQYFNEVVVPQAGDAANEARQQFYAAYPVSQPAQEQQPIQQSTQEPEGFWANVKDMVTGESKMTPEMEKLPSVSDAPELSEFNKGAAKVAWAQMMGNQQDQEIMLRNIGAEISSDAKGNAIVTMPEKTYDMGWLPKHHADKMAAERGGVAEIGENGNTVIRLPVRQYALNKPGLSPEDVASGVATAAAFTPAGRAGSILGAGAKAAGTDALLQGATSYMGGTDIDPFQVGLSGVIGSGGKAVENIVGAAARAIKGKMSPEAAEAVKFADSNSVPLMTTDAVKPSTFQGRSAQALAEKIPITGTGSVRRNQQEARNALIKDYSENFAAPSPDEIVQSLQRQTSKVKQAAGKRLSEVDSAMQPVGAINPTQAVTAIDAEVNRLSRLGAAADSQTISKLQTYKDELVKGADFSLLRDLRTQFRQDVKGDRVVWPSQSQSSVNRVYDAMSKDINQSVSDNLGMRVADRYRQANAAYAHEAQIVNNTRLKTVLQKGELTPEVANNLLFSNKKSEVQQLYRSLDSRGRNAARASVIGKAYEKSGGSPEKFLNEINRLSAQTGILFKGSEKQYLNGMKKYLEQTQRASRAGAVTPTGQELLQVGIPTGIAADVLGNGGALTAAFATYGGLARVYESKPIRNMMLRLANTPKGSTAYDRLISQISQSTTAVMQGEKSK</sequence>
<reference evidence="2" key="1">
    <citation type="submission" date="2016-06" db="EMBL/GenBank/DDBJ databases">
        <authorList>
            <person name="Butler K."/>
        </authorList>
    </citation>
    <scope>NUCLEOTIDE SEQUENCE [LARGE SCALE GENOMIC DNA]</scope>
    <source>
        <strain evidence="2">GCSL-Mp20</strain>
    </source>
</reference>
<dbReference type="RefSeq" id="WP_067401721.1">
    <property type="nucleotide sequence ID" value="NZ_LZEY01000014.1"/>
</dbReference>
<evidence type="ECO:0000313" key="2">
    <source>
        <dbReference type="Proteomes" id="UP000092377"/>
    </source>
</evidence>
<gene>
    <name evidence="1" type="ORF">AYY18_18470</name>
</gene>
<accession>A0A1B8HLZ5</accession>